<dbReference type="Gene3D" id="3.40.50.1820">
    <property type="entry name" value="alpha/beta hydrolase"/>
    <property type="match status" value="1"/>
</dbReference>
<dbReference type="InterPro" id="IPR050266">
    <property type="entry name" value="AB_hydrolase_sf"/>
</dbReference>
<name>A0A0A2TAG3_9BACI</name>
<dbReference type="RefSeq" id="WP_036823940.1">
    <property type="nucleotide sequence ID" value="NZ_AVBF01000085.1"/>
</dbReference>
<dbReference type="SUPFAM" id="SSF53474">
    <property type="entry name" value="alpha/beta-Hydrolases"/>
    <property type="match status" value="1"/>
</dbReference>
<evidence type="ECO:0000259" key="1">
    <source>
        <dbReference type="Pfam" id="PF00561"/>
    </source>
</evidence>
<protein>
    <submittedName>
        <fullName evidence="2">3-oxoadipate enol-lactonase</fullName>
    </submittedName>
</protein>
<dbReference type="PRINTS" id="PR00111">
    <property type="entry name" value="ABHYDROLASE"/>
</dbReference>
<comment type="caution">
    <text evidence="2">The sequence shown here is derived from an EMBL/GenBank/DDBJ whole genome shotgun (WGS) entry which is preliminary data.</text>
</comment>
<dbReference type="eggNOG" id="COG2267">
    <property type="taxonomic scope" value="Bacteria"/>
</dbReference>
<dbReference type="InterPro" id="IPR000073">
    <property type="entry name" value="AB_hydrolase_1"/>
</dbReference>
<keyword evidence="3" id="KW-1185">Reference proteome</keyword>
<dbReference type="EMBL" id="AVBF01000085">
    <property type="protein sequence ID" value="KGP71081.1"/>
    <property type="molecule type" value="Genomic_DNA"/>
</dbReference>
<dbReference type="OrthoDB" id="252464at2"/>
<dbReference type="Proteomes" id="UP000030147">
    <property type="component" value="Unassembled WGS sequence"/>
</dbReference>
<evidence type="ECO:0000313" key="3">
    <source>
        <dbReference type="Proteomes" id="UP000030147"/>
    </source>
</evidence>
<feature type="domain" description="AB hydrolase-1" evidence="1">
    <location>
        <begin position="28"/>
        <end position="283"/>
    </location>
</feature>
<gene>
    <name evidence="2" type="ORF">N782_21740</name>
</gene>
<dbReference type="AlphaFoldDB" id="A0A0A2TAG3"/>
<dbReference type="STRING" id="1385514.N782_21740"/>
<organism evidence="2 3">
    <name type="scientific">Pontibacillus yanchengensis Y32</name>
    <dbReference type="NCBI Taxonomy" id="1385514"/>
    <lineage>
        <taxon>Bacteria</taxon>
        <taxon>Bacillati</taxon>
        <taxon>Bacillota</taxon>
        <taxon>Bacilli</taxon>
        <taxon>Bacillales</taxon>
        <taxon>Bacillaceae</taxon>
        <taxon>Pontibacillus</taxon>
    </lineage>
</organism>
<dbReference type="Pfam" id="PF00561">
    <property type="entry name" value="Abhydrolase_1"/>
    <property type="match status" value="1"/>
</dbReference>
<accession>A0A0A2TAG3</accession>
<dbReference type="InterPro" id="IPR029058">
    <property type="entry name" value="AB_hydrolase_fold"/>
</dbReference>
<evidence type="ECO:0000313" key="2">
    <source>
        <dbReference type="EMBL" id="KGP71081.1"/>
    </source>
</evidence>
<sequence>MTMSVMKKVSLPNGETIAYREREGGEEPILLVHGNMTSSKHWDLVLENMSSRYKIYAIDLRGFGASTYITPISTIKDFSDDVKGFVDAIGLQQFAMVGWSLGGAVCQQFCVDYPEYCNRLLLVASGSTRGYPFYATGEDGLPDTSNRLQTLEEVKEDKGKTIPVQTAYDAGDRDFLKAMWNMAIYRNRQPEPRRYEEYVDDMMTQRNLAEVYQALNLFNISPYHNGLTQGSDQTKEISIPVLVLWGDQDLVITKNMTDEIVEDLGDNVTFKILHGNGHSPLVDDIEGLINSMEQFLEEKEHETDETTR</sequence>
<dbReference type="PANTHER" id="PTHR43798">
    <property type="entry name" value="MONOACYLGLYCEROL LIPASE"/>
    <property type="match status" value="1"/>
</dbReference>
<proteinExistence type="predicted"/>
<reference evidence="2 3" key="1">
    <citation type="journal article" date="2015" name="Stand. Genomic Sci.">
        <title>High quality draft genome sequence of the moderately halophilic bacterium Pontibacillus yanchengensis Y32(T) and comparison among Pontibacillus genomes.</title>
        <authorList>
            <person name="Huang J."/>
            <person name="Qiao Z.X."/>
            <person name="Tang J.W."/>
            <person name="Wang G."/>
        </authorList>
    </citation>
    <scope>NUCLEOTIDE SEQUENCE [LARGE SCALE GENOMIC DNA]</scope>
    <source>
        <strain evidence="2 3">Y32</strain>
    </source>
</reference>